<proteinExistence type="predicted"/>
<organism evidence="1 2">
    <name type="scientific">Dreissena polymorpha</name>
    <name type="common">Zebra mussel</name>
    <name type="synonym">Mytilus polymorpha</name>
    <dbReference type="NCBI Taxonomy" id="45954"/>
    <lineage>
        <taxon>Eukaryota</taxon>
        <taxon>Metazoa</taxon>
        <taxon>Spiralia</taxon>
        <taxon>Lophotrochozoa</taxon>
        <taxon>Mollusca</taxon>
        <taxon>Bivalvia</taxon>
        <taxon>Autobranchia</taxon>
        <taxon>Heteroconchia</taxon>
        <taxon>Euheterodonta</taxon>
        <taxon>Imparidentia</taxon>
        <taxon>Neoheterodontei</taxon>
        <taxon>Myida</taxon>
        <taxon>Dreissenoidea</taxon>
        <taxon>Dreissenidae</taxon>
        <taxon>Dreissena</taxon>
    </lineage>
</organism>
<dbReference type="AlphaFoldDB" id="A0A9D4JX64"/>
<reference evidence="1" key="1">
    <citation type="journal article" date="2019" name="bioRxiv">
        <title>The Genome of the Zebra Mussel, Dreissena polymorpha: A Resource for Invasive Species Research.</title>
        <authorList>
            <person name="McCartney M.A."/>
            <person name="Auch B."/>
            <person name="Kono T."/>
            <person name="Mallez S."/>
            <person name="Zhang Y."/>
            <person name="Obille A."/>
            <person name="Becker A."/>
            <person name="Abrahante J.E."/>
            <person name="Garbe J."/>
            <person name="Badalamenti J.P."/>
            <person name="Herman A."/>
            <person name="Mangelson H."/>
            <person name="Liachko I."/>
            <person name="Sullivan S."/>
            <person name="Sone E.D."/>
            <person name="Koren S."/>
            <person name="Silverstein K.A.T."/>
            <person name="Beckman K.B."/>
            <person name="Gohl D.M."/>
        </authorList>
    </citation>
    <scope>NUCLEOTIDE SEQUENCE</scope>
    <source>
        <strain evidence="1">Duluth1</strain>
        <tissue evidence="1">Whole animal</tissue>
    </source>
</reference>
<name>A0A9D4JX64_DREPO</name>
<sequence length="72" mass="8053">MILKRKSATKMEFVRSERTAIIGYVVTRRWTQKPNTAAMASRNLRLPVKIHFAAAQTVTTPSSISVAMEISC</sequence>
<evidence type="ECO:0000313" key="1">
    <source>
        <dbReference type="EMBL" id="KAH3828035.1"/>
    </source>
</evidence>
<evidence type="ECO:0000313" key="2">
    <source>
        <dbReference type="Proteomes" id="UP000828390"/>
    </source>
</evidence>
<dbReference type="Proteomes" id="UP000828390">
    <property type="component" value="Unassembled WGS sequence"/>
</dbReference>
<comment type="caution">
    <text evidence="1">The sequence shown here is derived from an EMBL/GenBank/DDBJ whole genome shotgun (WGS) entry which is preliminary data.</text>
</comment>
<accession>A0A9D4JX64</accession>
<dbReference type="EMBL" id="JAIWYP010000005">
    <property type="protein sequence ID" value="KAH3828035.1"/>
    <property type="molecule type" value="Genomic_DNA"/>
</dbReference>
<keyword evidence="2" id="KW-1185">Reference proteome</keyword>
<gene>
    <name evidence="1" type="ORF">DPMN_129984</name>
</gene>
<protein>
    <submittedName>
        <fullName evidence="1">Uncharacterized protein</fullName>
    </submittedName>
</protein>
<reference evidence="1" key="2">
    <citation type="submission" date="2020-11" db="EMBL/GenBank/DDBJ databases">
        <authorList>
            <person name="McCartney M.A."/>
            <person name="Auch B."/>
            <person name="Kono T."/>
            <person name="Mallez S."/>
            <person name="Becker A."/>
            <person name="Gohl D.M."/>
            <person name="Silverstein K.A.T."/>
            <person name="Koren S."/>
            <person name="Bechman K.B."/>
            <person name="Herman A."/>
            <person name="Abrahante J.E."/>
            <person name="Garbe J."/>
        </authorList>
    </citation>
    <scope>NUCLEOTIDE SEQUENCE</scope>
    <source>
        <strain evidence="1">Duluth1</strain>
        <tissue evidence="1">Whole animal</tissue>
    </source>
</reference>